<proteinExistence type="predicted"/>
<reference evidence="5" key="1">
    <citation type="journal article" date="2019" name="Int. J. Syst. Evol. Microbiol.">
        <title>The Global Catalogue of Microorganisms (GCM) 10K type strain sequencing project: providing services to taxonomists for standard genome sequencing and annotation.</title>
        <authorList>
            <consortium name="The Broad Institute Genomics Platform"/>
            <consortium name="The Broad Institute Genome Sequencing Center for Infectious Disease"/>
            <person name="Wu L."/>
            <person name="Ma J."/>
        </authorList>
    </citation>
    <scope>NUCLEOTIDE SEQUENCE [LARGE SCALE GENOMIC DNA]</scope>
    <source>
        <strain evidence="5">CCUG 58127</strain>
    </source>
</reference>
<dbReference type="Pfam" id="PF00440">
    <property type="entry name" value="TetR_N"/>
    <property type="match status" value="1"/>
</dbReference>
<sequence length="203" mass="21879">MPRISEARRLARRDEVLRAAVRCVVRSGYQGVTMADIIEESGLSAGAVYGYFASKAELLAAVADSQLGVIDEVMAEALADGAVPDPADILGRLTDHVRKRASGPDGDLTVVIVQAWGEAIFGGPMRDLVADRIGKLLDGWTEVVRRRQAAGFIDPAARPADVGWVLHSMVPGYMLMRLNVRDLPPRRYLAGVHALLDGPPREG</sequence>
<feature type="DNA-binding region" description="H-T-H motif" evidence="2">
    <location>
        <begin position="33"/>
        <end position="52"/>
    </location>
</feature>
<dbReference type="InterPro" id="IPR001647">
    <property type="entry name" value="HTH_TetR"/>
</dbReference>
<dbReference type="PANTHER" id="PTHR30055">
    <property type="entry name" value="HTH-TYPE TRANSCRIPTIONAL REGULATOR RUTR"/>
    <property type="match status" value="1"/>
</dbReference>
<keyword evidence="5" id="KW-1185">Reference proteome</keyword>
<comment type="caution">
    <text evidence="4">The sequence shown here is derived from an EMBL/GenBank/DDBJ whole genome shotgun (WGS) entry which is preliminary data.</text>
</comment>
<dbReference type="EMBL" id="JBHSWH010000001">
    <property type="protein sequence ID" value="MFC6704873.1"/>
    <property type="molecule type" value="Genomic_DNA"/>
</dbReference>
<dbReference type="InterPro" id="IPR050109">
    <property type="entry name" value="HTH-type_TetR-like_transc_reg"/>
</dbReference>
<evidence type="ECO:0000313" key="5">
    <source>
        <dbReference type="Proteomes" id="UP001596298"/>
    </source>
</evidence>
<keyword evidence="1 2" id="KW-0238">DNA-binding</keyword>
<feature type="domain" description="HTH tetR-type" evidence="3">
    <location>
        <begin position="10"/>
        <end position="70"/>
    </location>
</feature>
<dbReference type="PROSITE" id="PS01081">
    <property type="entry name" value="HTH_TETR_1"/>
    <property type="match status" value="1"/>
</dbReference>
<name>A0ABW2ADS1_9MICO</name>
<accession>A0ABW2ADS1</accession>
<dbReference type="SUPFAM" id="SSF48498">
    <property type="entry name" value="Tetracyclin repressor-like, C-terminal domain"/>
    <property type="match status" value="1"/>
</dbReference>
<evidence type="ECO:0000259" key="3">
    <source>
        <dbReference type="PROSITE" id="PS50977"/>
    </source>
</evidence>
<gene>
    <name evidence="4" type="ORF">ACFQDH_06225</name>
</gene>
<dbReference type="RefSeq" id="WP_382399497.1">
    <property type="nucleotide sequence ID" value="NZ_JBHSWH010000001.1"/>
</dbReference>
<organism evidence="4 5">
    <name type="scientific">Flexivirga alba</name>
    <dbReference type="NCBI Taxonomy" id="702742"/>
    <lineage>
        <taxon>Bacteria</taxon>
        <taxon>Bacillati</taxon>
        <taxon>Actinomycetota</taxon>
        <taxon>Actinomycetes</taxon>
        <taxon>Micrococcales</taxon>
        <taxon>Dermacoccaceae</taxon>
        <taxon>Flexivirga</taxon>
    </lineage>
</organism>
<dbReference type="InterPro" id="IPR036271">
    <property type="entry name" value="Tet_transcr_reg_TetR-rel_C_sf"/>
</dbReference>
<protein>
    <submittedName>
        <fullName evidence="4">TetR/AcrR family transcriptional regulator</fullName>
    </submittedName>
</protein>
<evidence type="ECO:0000313" key="4">
    <source>
        <dbReference type="EMBL" id="MFC6704873.1"/>
    </source>
</evidence>
<evidence type="ECO:0000256" key="1">
    <source>
        <dbReference type="ARBA" id="ARBA00023125"/>
    </source>
</evidence>
<dbReference type="Proteomes" id="UP001596298">
    <property type="component" value="Unassembled WGS sequence"/>
</dbReference>
<dbReference type="Gene3D" id="1.10.357.10">
    <property type="entry name" value="Tetracycline Repressor, domain 2"/>
    <property type="match status" value="1"/>
</dbReference>
<dbReference type="PROSITE" id="PS50977">
    <property type="entry name" value="HTH_TETR_2"/>
    <property type="match status" value="1"/>
</dbReference>
<dbReference type="SUPFAM" id="SSF46689">
    <property type="entry name" value="Homeodomain-like"/>
    <property type="match status" value="1"/>
</dbReference>
<evidence type="ECO:0000256" key="2">
    <source>
        <dbReference type="PROSITE-ProRule" id="PRU00335"/>
    </source>
</evidence>
<dbReference type="InterPro" id="IPR009057">
    <property type="entry name" value="Homeodomain-like_sf"/>
</dbReference>
<dbReference type="InterPro" id="IPR023772">
    <property type="entry name" value="DNA-bd_HTH_TetR-type_CS"/>
</dbReference>
<dbReference type="PRINTS" id="PR00455">
    <property type="entry name" value="HTHTETR"/>
</dbReference>
<dbReference type="PANTHER" id="PTHR30055:SF229">
    <property type="entry name" value="HTH-TYPE TRANSCRIPTIONAL REPRESSOR RV1474C"/>
    <property type="match status" value="1"/>
</dbReference>